<dbReference type="InterPro" id="IPR000182">
    <property type="entry name" value="GNAT_dom"/>
</dbReference>
<evidence type="ECO:0000256" key="6">
    <source>
        <dbReference type="ARBA" id="ARBA00022679"/>
    </source>
</evidence>
<dbReference type="PROSITE" id="PS51186">
    <property type="entry name" value="GNAT"/>
    <property type="match status" value="1"/>
</dbReference>
<comment type="similarity">
    <text evidence="3 9">Belongs to the acetyltransferase family. EctA subfamily.</text>
</comment>
<accession>A0A1S2M9L2</accession>
<dbReference type="RefSeq" id="WP_071387860.1">
    <property type="nucleotide sequence ID" value="NZ_MLQS01000001.1"/>
</dbReference>
<evidence type="ECO:0000313" key="11">
    <source>
        <dbReference type="EMBL" id="OIJ21240.1"/>
    </source>
</evidence>
<dbReference type="EC" id="2.3.1.178" evidence="4 9"/>
<dbReference type="OrthoDB" id="2436196at2"/>
<proteinExistence type="inferred from homology"/>
<evidence type="ECO:0000313" key="12">
    <source>
        <dbReference type="Proteomes" id="UP000180057"/>
    </source>
</evidence>
<dbReference type="InterPro" id="IPR012772">
    <property type="entry name" value="Ectoine_EctA"/>
</dbReference>
<comment type="function">
    <text evidence="1 9">Catalyzes the acetylation of L-2,4-diaminobutyrate (DABA) to gamma-N-acetyl-alpha,gamma-diaminobutyric acid (ADABA) with acetyl coenzyme A.</text>
</comment>
<dbReference type="STRING" id="472963.BKP45_00190"/>
<name>A0A1S2M9L2_9BACI</name>
<reference evidence="11 12" key="1">
    <citation type="submission" date="2016-10" db="EMBL/GenBank/DDBJ databases">
        <title>Draft genome sequences of four alkaliphilic bacteria belonging to the Anaerobacillus genus.</title>
        <authorList>
            <person name="Bassil N.M."/>
            <person name="Lloyd J.R."/>
        </authorList>
    </citation>
    <scope>NUCLEOTIDE SEQUENCE [LARGE SCALE GENOMIC DNA]</scope>
    <source>
        <strain evidence="11 12">DSM 22531</strain>
    </source>
</reference>
<evidence type="ECO:0000256" key="9">
    <source>
        <dbReference type="RuleBase" id="RU365045"/>
    </source>
</evidence>
<evidence type="ECO:0000256" key="3">
    <source>
        <dbReference type="ARBA" id="ARBA00010712"/>
    </source>
</evidence>
<evidence type="ECO:0000256" key="4">
    <source>
        <dbReference type="ARBA" id="ARBA00012355"/>
    </source>
</evidence>
<dbReference type="Gene3D" id="3.40.630.30">
    <property type="match status" value="1"/>
</dbReference>
<dbReference type="GO" id="GO:0033816">
    <property type="term" value="F:diaminobutyrate acetyltransferase activity"/>
    <property type="evidence" value="ECO:0007669"/>
    <property type="project" value="UniProtKB-EC"/>
</dbReference>
<dbReference type="SUPFAM" id="SSF55729">
    <property type="entry name" value="Acyl-CoA N-acyltransferases (Nat)"/>
    <property type="match status" value="1"/>
</dbReference>
<evidence type="ECO:0000256" key="7">
    <source>
        <dbReference type="ARBA" id="ARBA00023315"/>
    </source>
</evidence>
<evidence type="ECO:0000256" key="1">
    <source>
        <dbReference type="ARBA" id="ARBA00003741"/>
    </source>
</evidence>
<sequence length="167" mass="18972">MKNNYHMNQTLTIEKPTVADGALMWQLVKQSTLDLNSPYKYIMMCEYFRETCVVVKENDELHGFITAFIPPDRQDVIFVWQVGVDPSQQGKGIASKMLQELLSRPACKNVRYLEATVTPSNIASQSLFRGYARKNQTNCVVKECFSADLFPGKGHEEELTFRVGPLS</sequence>
<evidence type="ECO:0000256" key="5">
    <source>
        <dbReference type="ARBA" id="ARBA00017935"/>
    </source>
</evidence>
<organism evidence="11 12">
    <name type="scientific">Anaerobacillus alkalidiazotrophicus</name>
    <dbReference type="NCBI Taxonomy" id="472963"/>
    <lineage>
        <taxon>Bacteria</taxon>
        <taxon>Bacillati</taxon>
        <taxon>Bacillota</taxon>
        <taxon>Bacilli</taxon>
        <taxon>Bacillales</taxon>
        <taxon>Bacillaceae</taxon>
        <taxon>Anaerobacillus</taxon>
    </lineage>
</organism>
<dbReference type="Pfam" id="PF00583">
    <property type="entry name" value="Acetyltransf_1"/>
    <property type="match status" value="1"/>
</dbReference>
<comment type="caution">
    <text evidence="11">The sequence shown here is derived from an EMBL/GenBank/DDBJ whole genome shotgun (WGS) entry which is preliminary data.</text>
</comment>
<keyword evidence="7 9" id="KW-0012">Acyltransferase</keyword>
<dbReference type="GO" id="GO:0019491">
    <property type="term" value="P:ectoine biosynthetic process"/>
    <property type="evidence" value="ECO:0007669"/>
    <property type="project" value="UniProtKB-UniPathway"/>
</dbReference>
<evidence type="ECO:0000256" key="2">
    <source>
        <dbReference type="ARBA" id="ARBA00004978"/>
    </source>
</evidence>
<evidence type="ECO:0000259" key="10">
    <source>
        <dbReference type="PROSITE" id="PS51186"/>
    </source>
</evidence>
<gene>
    <name evidence="9" type="primary">ectA</name>
    <name evidence="11" type="ORF">BKP45_00190</name>
</gene>
<evidence type="ECO:0000256" key="8">
    <source>
        <dbReference type="ARBA" id="ARBA00048924"/>
    </source>
</evidence>
<dbReference type="Proteomes" id="UP000180057">
    <property type="component" value="Unassembled WGS sequence"/>
</dbReference>
<dbReference type="UniPathway" id="UPA00067">
    <property type="reaction ID" value="UER00122"/>
</dbReference>
<dbReference type="EMBL" id="MLQS01000001">
    <property type="protein sequence ID" value="OIJ21240.1"/>
    <property type="molecule type" value="Genomic_DNA"/>
</dbReference>
<dbReference type="CDD" id="cd04301">
    <property type="entry name" value="NAT_SF"/>
    <property type="match status" value="1"/>
</dbReference>
<feature type="domain" description="N-acetyltransferase" evidence="10">
    <location>
        <begin position="11"/>
        <end position="156"/>
    </location>
</feature>
<dbReference type="NCBIfam" id="TIGR02406">
    <property type="entry name" value="ectoine_EctA"/>
    <property type="match status" value="1"/>
</dbReference>
<keyword evidence="12" id="KW-1185">Reference proteome</keyword>
<dbReference type="InterPro" id="IPR016181">
    <property type="entry name" value="Acyl_CoA_acyltransferase"/>
</dbReference>
<protein>
    <recommendedName>
        <fullName evidence="5 9">L-2,4-diaminobutyric acid acetyltransferase</fullName>
        <shortName evidence="9">DABA acetyltransferase</shortName>
        <ecNumber evidence="4 9">2.3.1.178</ecNumber>
    </recommendedName>
</protein>
<comment type="catalytic activity">
    <reaction evidence="8 9">
        <text>L-2,4-diaminobutanoate + acetyl-CoA = (2S)-4-acetamido-2-aminobutanoate + CoA + H(+)</text>
        <dbReference type="Rhea" id="RHEA:16901"/>
        <dbReference type="ChEBI" id="CHEBI:15378"/>
        <dbReference type="ChEBI" id="CHEBI:57287"/>
        <dbReference type="ChEBI" id="CHEBI:57288"/>
        <dbReference type="ChEBI" id="CHEBI:58761"/>
        <dbReference type="ChEBI" id="CHEBI:58929"/>
        <dbReference type="EC" id="2.3.1.178"/>
    </reaction>
</comment>
<keyword evidence="6 9" id="KW-0808">Transferase</keyword>
<dbReference type="AlphaFoldDB" id="A0A1S2M9L2"/>
<comment type="pathway">
    <text evidence="2 9">Amine and polyamine biosynthesis; ectoine biosynthesis; L-ectoine from L-aspartate 4-semialdehyde: step 2/3.</text>
</comment>